<evidence type="ECO:0000256" key="7">
    <source>
        <dbReference type="ARBA" id="ARBA00022723"/>
    </source>
</evidence>
<dbReference type="Gene3D" id="1.10.630.10">
    <property type="entry name" value="Cytochrome P450"/>
    <property type="match status" value="1"/>
</dbReference>
<keyword evidence="9" id="KW-0492">Microsome</keyword>
<dbReference type="GO" id="GO:0005789">
    <property type="term" value="C:endoplasmic reticulum membrane"/>
    <property type="evidence" value="ECO:0007669"/>
    <property type="project" value="UniProtKB-SubCell"/>
</dbReference>
<dbReference type="AlphaFoldDB" id="A0A8S1B3N4"/>
<dbReference type="PANTHER" id="PTHR24292">
    <property type="entry name" value="CYTOCHROME P450"/>
    <property type="match status" value="1"/>
</dbReference>
<evidence type="ECO:0000256" key="14">
    <source>
        <dbReference type="ARBA" id="ARBA00047827"/>
    </source>
</evidence>
<keyword evidence="10" id="KW-0560">Oxidoreductase</keyword>
<evidence type="ECO:0000256" key="5">
    <source>
        <dbReference type="ARBA" id="ARBA00012109"/>
    </source>
</evidence>
<comment type="cofactor">
    <cofactor evidence="1 15">
        <name>heme</name>
        <dbReference type="ChEBI" id="CHEBI:30413"/>
    </cofactor>
</comment>
<dbReference type="CDD" id="cd11056">
    <property type="entry name" value="CYP6-like"/>
    <property type="match status" value="1"/>
</dbReference>
<keyword evidence="12" id="KW-0503">Monooxygenase</keyword>
<dbReference type="GO" id="GO:0016712">
    <property type="term" value="F:oxidoreductase activity, acting on paired donors, with incorporation or reduction of molecular oxygen, reduced flavin or flavoprotein as one donor, and incorporation of one atom of oxygen"/>
    <property type="evidence" value="ECO:0007669"/>
    <property type="project" value="UniProtKB-EC"/>
</dbReference>
<reference evidence="17 18" key="1">
    <citation type="submission" date="2020-04" db="EMBL/GenBank/DDBJ databases">
        <authorList>
            <person name="Wallbank WR R."/>
            <person name="Pardo Diaz C."/>
            <person name="Kozak K."/>
            <person name="Martin S."/>
            <person name="Jiggins C."/>
            <person name="Moest M."/>
            <person name="Warren A I."/>
            <person name="Byers J.R.P. K."/>
            <person name="Montejo-Kovacevich G."/>
            <person name="Yen C E."/>
        </authorList>
    </citation>
    <scope>NUCLEOTIDE SEQUENCE [LARGE SCALE GENOMIC DNA]</scope>
</reference>
<dbReference type="InterPro" id="IPR017972">
    <property type="entry name" value="Cyt_P450_CS"/>
</dbReference>
<protein>
    <recommendedName>
        <fullName evidence="5">unspecific monooxygenase</fullName>
        <ecNumber evidence="5">1.14.14.1</ecNumber>
    </recommendedName>
</protein>
<accession>A0A8S1B3N4</accession>
<keyword evidence="8" id="KW-0256">Endoplasmic reticulum</keyword>
<evidence type="ECO:0000256" key="10">
    <source>
        <dbReference type="ARBA" id="ARBA00023002"/>
    </source>
</evidence>
<keyword evidence="13 16" id="KW-0472">Membrane</keyword>
<evidence type="ECO:0000256" key="3">
    <source>
        <dbReference type="ARBA" id="ARBA00004406"/>
    </source>
</evidence>
<evidence type="ECO:0000256" key="9">
    <source>
        <dbReference type="ARBA" id="ARBA00022848"/>
    </source>
</evidence>
<comment type="subcellular location">
    <subcellularLocation>
        <location evidence="3">Endoplasmic reticulum membrane</location>
        <topology evidence="3">Peripheral membrane protein</topology>
    </subcellularLocation>
    <subcellularLocation>
        <location evidence="2">Microsome membrane</location>
        <topology evidence="2">Peripheral membrane protein</topology>
    </subcellularLocation>
</comment>
<evidence type="ECO:0000256" key="8">
    <source>
        <dbReference type="ARBA" id="ARBA00022824"/>
    </source>
</evidence>
<dbReference type="InterPro" id="IPR036396">
    <property type="entry name" value="Cyt_P450_sf"/>
</dbReference>
<organism evidence="17 18">
    <name type="scientific">Arctia plantaginis</name>
    <name type="common">Wood tiger moth</name>
    <name type="synonym">Phalaena plantaginis</name>
    <dbReference type="NCBI Taxonomy" id="874455"/>
    <lineage>
        <taxon>Eukaryota</taxon>
        <taxon>Metazoa</taxon>
        <taxon>Ecdysozoa</taxon>
        <taxon>Arthropoda</taxon>
        <taxon>Hexapoda</taxon>
        <taxon>Insecta</taxon>
        <taxon>Pterygota</taxon>
        <taxon>Neoptera</taxon>
        <taxon>Endopterygota</taxon>
        <taxon>Lepidoptera</taxon>
        <taxon>Glossata</taxon>
        <taxon>Ditrysia</taxon>
        <taxon>Noctuoidea</taxon>
        <taxon>Erebidae</taxon>
        <taxon>Arctiinae</taxon>
        <taxon>Arctia</taxon>
    </lineage>
</organism>
<dbReference type="PRINTS" id="PR00385">
    <property type="entry name" value="P450"/>
</dbReference>
<dbReference type="GO" id="GO:0005506">
    <property type="term" value="F:iron ion binding"/>
    <property type="evidence" value="ECO:0007669"/>
    <property type="project" value="InterPro"/>
</dbReference>
<comment type="similarity">
    <text evidence="4">Belongs to the cytochrome P450 family.</text>
</comment>
<proteinExistence type="inferred from homology"/>
<keyword evidence="16" id="KW-1133">Transmembrane helix</keyword>
<feature type="transmembrane region" description="Helical" evidence="16">
    <location>
        <begin position="174"/>
        <end position="199"/>
    </location>
</feature>
<dbReference type="EC" id="1.14.14.1" evidence="5"/>
<dbReference type="PROSITE" id="PS00086">
    <property type="entry name" value="CYTOCHROME_P450"/>
    <property type="match status" value="1"/>
</dbReference>
<dbReference type="PRINTS" id="PR00463">
    <property type="entry name" value="EP450I"/>
</dbReference>
<evidence type="ECO:0000256" key="2">
    <source>
        <dbReference type="ARBA" id="ARBA00004174"/>
    </source>
</evidence>
<dbReference type="PANTHER" id="PTHR24292:SF54">
    <property type="entry name" value="CYP9F3-RELATED"/>
    <property type="match status" value="1"/>
</dbReference>
<name>A0A8S1B3N4_ARCPL</name>
<evidence type="ECO:0000256" key="13">
    <source>
        <dbReference type="ARBA" id="ARBA00023136"/>
    </source>
</evidence>
<dbReference type="FunFam" id="1.10.630.10:FF:000042">
    <property type="entry name" value="Cytochrome P450"/>
    <property type="match status" value="1"/>
</dbReference>
<evidence type="ECO:0000256" key="4">
    <source>
        <dbReference type="ARBA" id="ARBA00010617"/>
    </source>
</evidence>
<dbReference type="EMBL" id="CADEBD010000388">
    <property type="protein sequence ID" value="CAB3252953.1"/>
    <property type="molecule type" value="Genomic_DNA"/>
</dbReference>
<keyword evidence="11 15" id="KW-0408">Iron</keyword>
<feature type="binding site" description="axial binding residue" evidence="15">
    <location>
        <position position="656"/>
    </location>
    <ligand>
        <name>heme</name>
        <dbReference type="ChEBI" id="CHEBI:30413"/>
    </ligand>
    <ligandPart>
        <name>Fe</name>
        <dbReference type="ChEBI" id="CHEBI:18248"/>
    </ligandPart>
</feature>
<keyword evidence="16" id="KW-0812">Transmembrane</keyword>
<gene>
    <name evidence="17" type="ORF">APLA_LOCUS14170</name>
</gene>
<evidence type="ECO:0000256" key="1">
    <source>
        <dbReference type="ARBA" id="ARBA00001971"/>
    </source>
</evidence>
<evidence type="ECO:0000256" key="6">
    <source>
        <dbReference type="ARBA" id="ARBA00022617"/>
    </source>
</evidence>
<dbReference type="Pfam" id="PF00067">
    <property type="entry name" value="p450"/>
    <property type="match status" value="1"/>
</dbReference>
<sequence>MIMVILSACIVGVVAAVVFYLRQIYSIFSKYGVEKEPSVGNMASEQCLVLEHLVETKLYKNYPEERFIGRFEYTNTDRENLISSYRSNIFIFCTFELKKQVYTNLKNPLCTRSRGSRVSGFCEIFMYFLIWNLRKMHLSCLSMPHSEIGYLDNKIIRSSIIWFPNDVKSRNDLIVLRIFLEIMVFLLWIILIFIALLLYNREIYSRFRRHGVKYFQPLPLLGNLGSILMRKQHITDQLDDLYYKFSGERFVGRFEFTNPVLYIRDLELIKKITVKDFEHFLDHRIMIDEKMDPLFGRNLLSLKGQEWKDMRSTLSPAFTSSKMRLMVPFMVEVSDLMTQSLKAQIKDSGVDYIDVDCVDLTARYANDVIASCAFGLKVDSHSDVNNEFYTIGRETATTGFQRVLVFLGYSAFPLLMRTLGIKLFTDKISNFFRNIILQTMKERELKKILRPDMIHLLMEAKKGKLTYDETRKEVDAGFATVEESLVGQRKVNREWSDDDLVAQAVLFFLAGFDTVSTAMSFLLYELACNPDIQERLVQEIKENDIKTEGKIDFNSVQNMVYLDMVVSEILRRWSPGLGLDRLCVKDYNMGKPNETSKEDYIVRKGESMLIPVWSIHHDPEFYPNPNKFDPERFAEENKRKIKPFTFIPFGLGPRNCIGSRFALCEIKVMVYRLLQQMELSPCAKTQIPAVLSMDTFNLRIKGGNWVRFRTRQ</sequence>
<dbReference type="InterPro" id="IPR001128">
    <property type="entry name" value="Cyt_P450"/>
</dbReference>
<comment type="catalytic activity">
    <reaction evidence="14">
        <text>an organic molecule + reduced [NADPH--hemoprotein reductase] + O2 = an alcohol + oxidized [NADPH--hemoprotein reductase] + H2O + H(+)</text>
        <dbReference type="Rhea" id="RHEA:17149"/>
        <dbReference type="Rhea" id="RHEA-COMP:11964"/>
        <dbReference type="Rhea" id="RHEA-COMP:11965"/>
        <dbReference type="ChEBI" id="CHEBI:15377"/>
        <dbReference type="ChEBI" id="CHEBI:15378"/>
        <dbReference type="ChEBI" id="CHEBI:15379"/>
        <dbReference type="ChEBI" id="CHEBI:30879"/>
        <dbReference type="ChEBI" id="CHEBI:57618"/>
        <dbReference type="ChEBI" id="CHEBI:58210"/>
        <dbReference type="ChEBI" id="CHEBI:142491"/>
        <dbReference type="EC" id="1.14.14.1"/>
    </reaction>
</comment>
<dbReference type="SUPFAM" id="SSF48264">
    <property type="entry name" value="Cytochrome P450"/>
    <property type="match status" value="1"/>
</dbReference>
<evidence type="ECO:0000313" key="18">
    <source>
        <dbReference type="Proteomes" id="UP000494256"/>
    </source>
</evidence>
<keyword evidence="7 15" id="KW-0479">Metal-binding</keyword>
<evidence type="ECO:0000256" key="15">
    <source>
        <dbReference type="PIRSR" id="PIRSR602401-1"/>
    </source>
</evidence>
<evidence type="ECO:0000256" key="12">
    <source>
        <dbReference type="ARBA" id="ARBA00023033"/>
    </source>
</evidence>
<dbReference type="InterPro" id="IPR002401">
    <property type="entry name" value="Cyt_P450_E_grp-I"/>
</dbReference>
<comment type="caution">
    <text evidence="17">The sequence shown here is derived from an EMBL/GenBank/DDBJ whole genome shotgun (WGS) entry which is preliminary data.</text>
</comment>
<keyword evidence="6 15" id="KW-0349">Heme</keyword>
<dbReference type="Proteomes" id="UP000494256">
    <property type="component" value="Unassembled WGS sequence"/>
</dbReference>
<evidence type="ECO:0000256" key="11">
    <source>
        <dbReference type="ARBA" id="ARBA00023004"/>
    </source>
</evidence>
<dbReference type="InterPro" id="IPR050476">
    <property type="entry name" value="Insect_CytP450_Detox"/>
</dbReference>
<evidence type="ECO:0000256" key="16">
    <source>
        <dbReference type="SAM" id="Phobius"/>
    </source>
</evidence>
<dbReference type="OrthoDB" id="414863at2759"/>
<evidence type="ECO:0000313" key="17">
    <source>
        <dbReference type="EMBL" id="CAB3252953.1"/>
    </source>
</evidence>
<dbReference type="GO" id="GO:0020037">
    <property type="term" value="F:heme binding"/>
    <property type="evidence" value="ECO:0007669"/>
    <property type="project" value="InterPro"/>
</dbReference>